<evidence type="ECO:0000313" key="3">
    <source>
        <dbReference type="Proteomes" id="UP001519332"/>
    </source>
</evidence>
<accession>A0ABS4T638</accession>
<name>A0ABS4T638_9PSEU</name>
<feature type="compositionally biased region" description="Low complexity" evidence="1">
    <location>
        <begin position="66"/>
        <end position="77"/>
    </location>
</feature>
<proteinExistence type="predicted"/>
<evidence type="ECO:0000313" key="2">
    <source>
        <dbReference type="EMBL" id="MBP2319625.1"/>
    </source>
</evidence>
<keyword evidence="3" id="KW-1185">Reference proteome</keyword>
<dbReference type="RefSeq" id="WP_209633106.1">
    <property type="nucleotide sequence ID" value="NZ_JAGINW010000001.1"/>
</dbReference>
<reference evidence="2 3" key="1">
    <citation type="submission" date="2021-03" db="EMBL/GenBank/DDBJ databases">
        <title>Sequencing the genomes of 1000 actinobacteria strains.</title>
        <authorList>
            <person name="Klenk H.-P."/>
        </authorList>
    </citation>
    <scope>NUCLEOTIDE SEQUENCE [LARGE SCALE GENOMIC DNA]</scope>
    <source>
        <strain evidence="2 3">DSM 46670</strain>
    </source>
</reference>
<dbReference type="EMBL" id="JAGINW010000001">
    <property type="protein sequence ID" value="MBP2319625.1"/>
    <property type="molecule type" value="Genomic_DNA"/>
</dbReference>
<gene>
    <name evidence="2" type="ORF">JOF56_000010</name>
</gene>
<evidence type="ECO:0000256" key="1">
    <source>
        <dbReference type="SAM" id="MobiDB-lite"/>
    </source>
</evidence>
<organism evidence="2 3">
    <name type="scientific">Kibdelosporangium banguiense</name>
    <dbReference type="NCBI Taxonomy" id="1365924"/>
    <lineage>
        <taxon>Bacteria</taxon>
        <taxon>Bacillati</taxon>
        <taxon>Actinomycetota</taxon>
        <taxon>Actinomycetes</taxon>
        <taxon>Pseudonocardiales</taxon>
        <taxon>Pseudonocardiaceae</taxon>
        <taxon>Kibdelosporangium</taxon>
    </lineage>
</organism>
<sequence length="113" mass="11673">MLADHLADKQSLLVVDNCEHLVDACAVLAGDLLAAAPGLRILATQDITALPAIAPRAADSHHRIRPNSTSPTAPNSPHGSPTTHNHQTISSGIAPHTPAIPLDSSSRWAQGCG</sequence>
<comment type="caution">
    <text evidence="2">The sequence shown here is derived from an EMBL/GenBank/DDBJ whole genome shotgun (WGS) entry which is preliminary data.</text>
</comment>
<feature type="compositionally biased region" description="Polar residues" evidence="1">
    <location>
        <begin position="103"/>
        <end position="113"/>
    </location>
</feature>
<dbReference type="Proteomes" id="UP001519332">
    <property type="component" value="Unassembled WGS sequence"/>
</dbReference>
<protein>
    <submittedName>
        <fullName evidence="2">Uncharacterized protein</fullName>
    </submittedName>
</protein>
<feature type="region of interest" description="Disordered" evidence="1">
    <location>
        <begin position="57"/>
        <end position="113"/>
    </location>
</feature>
<feature type="compositionally biased region" description="Polar residues" evidence="1">
    <location>
        <begin position="78"/>
        <end position="91"/>
    </location>
</feature>